<dbReference type="AlphaFoldDB" id="A0A6P1MFL6"/>
<protein>
    <submittedName>
        <fullName evidence="1">Uncharacterized protein</fullName>
    </submittedName>
</protein>
<accession>A0A6P1MFL6</accession>
<dbReference type="RefSeq" id="WP_160629047.1">
    <property type="nucleotide sequence ID" value="NZ_CP047593.1"/>
</dbReference>
<name>A0A6P1MFL6_9BACT</name>
<reference evidence="1 2" key="1">
    <citation type="submission" date="2020-01" db="EMBL/GenBank/DDBJ databases">
        <title>Ponticoccus aerotolerans gen. nov., sp. nov., an anaerobic bacterium and proposal of Ponticoccusceae fam. nov., Ponticoccusles ord. nov. and Ponticoccuse classis nov. in the phylum Kiritimatiellaeota.</title>
        <authorList>
            <person name="Zhou L.Y."/>
            <person name="Du Z.J."/>
        </authorList>
    </citation>
    <scope>NUCLEOTIDE SEQUENCE [LARGE SCALE GENOMIC DNA]</scope>
    <source>
        <strain evidence="1 2">S-5007</strain>
    </source>
</reference>
<proteinExistence type="predicted"/>
<sequence length="141" mass="14490">MSQSNVKFGPVPFNCGEDLTAANDHLVVLGHSTGTPQMTLPATETDNAFYLVLEGAAAGETGYFLPVTAAANVRLPLIGTCNPGDTLVLADPAVEGQPGKVTVLPEAAGTYRAVAIAEEQGIDTQLVLARPANLGTITVTE</sequence>
<keyword evidence="2" id="KW-1185">Reference proteome</keyword>
<dbReference type="EMBL" id="CP047593">
    <property type="protein sequence ID" value="QHI69865.1"/>
    <property type="molecule type" value="Genomic_DNA"/>
</dbReference>
<evidence type="ECO:0000313" key="2">
    <source>
        <dbReference type="Proteomes" id="UP000464954"/>
    </source>
</evidence>
<evidence type="ECO:0000313" key="1">
    <source>
        <dbReference type="EMBL" id="QHI69865.1"/>
    </source>
</evidence>
<dbReference type="Proteomes" id="UP000464954">
    <property type="component" value="Chromosome"/>
</dbReference>
<dbReference type="KEGG" id="taer:GT409_10510"/>
<gene>
    <name evidence="1" type="ORF">GT409_10510</name>
</gene>
<organism evidence="1 2">
    <name type="scientific">Tichowtungia aerotolerans</name>
    <dbReference type="NCBI Taxonomy" id="2697043"/>
    <lineage>
        <taxon>Bacteria</taxon>
        <taxon>Pseudomonadati</taxon>
        <taxon>Kiritimatiellota</taxon>
        <taxon>Tichowtungiia</taxon>
        <taxon>Tichowtungiales</taxon>
        <taxon>Tichowtungiaceae</taxon>
        <taxon>Tichowtungia</taxon>
    </lineage>
</organism>